<dbReference type="AlphaFoldDB" id="A0A4C1XB88"/>
<dbReference type="Proteomes" id="UP000299102">
    <property type="component" value="Unassembled WGS sequence"/>
</dbReference>
<gene>
    <name evidence="1" type="ORF">EVAR_44607_1</name>
</gene>
<evidence type="ECO:0000313" key="1">
    <source>
        <dbReference type="EMBL" id="GBP60232.1"/>
    </source>
</evidence>
<dbReference type="EMBL" id="BGZK01000782">
    <property type="protein sequence ID" value="GBP60232.1"/>
    <property type="molecule type" value="Genomic_DNA"/>
</dbReference>
<organism evidence="1 2">
    <name type="scientific">Eumeta variegata</name>
    <name type="common">Bagworm moth</name>
    <name type="synonym">Eumeta japonica</name>
    <dbReference type="NCBI Taxonomy" id="151549"/>
    <lineage>
        <taxon>Eukaryota</taxon>
        <taxon>Metazoa</taxon>
        <taxon>Ecdysozoa</taxon>
        <taxon>Arthropoda</taxon>
        <taxon>Hexapoda</taxon>
        <taxon>Insecta</taxon>
        <taxon>Pterygota</taxon>
        <taxon>Neoptera</taxon>
        <taxon>Endopterygota</taxon>
        <taxon>Lepidoptera</taxon>
        <taxon>Glossata</taxon>
        <taxon>Ditrysia</taxon>
        <taxon>Tineoidea</taxon>
        <taxon>Psychidae</taxon>
        <taxon>Oiketicinae</taxon>
        <taxon>Eumeta</taxon>
    </lineage>
</organism>
<sequence>MWLRRNLVGVLCCNDDTYSILVVIVAYNFSILCLPTLSSVHTNPPANYNGLLKLRARTATHNKTRRRPVVATRGKLKYYRKHENIIAKNNTGSFETRPQGRPLPRLKSDAYCWTKDKMTLSPRQFMLVGTLQAEFRRNEKHCRVASRIVKLCRFFVAAALSSRLSGD</sequence>
<name>A0A4C1XB88_EUMVA</name>
<keyword evidence="2" id="KW-1185">Reference proteome</keyword>
<reference evidence="1 2" key="1">
    <citation type="journal article" date="2019" name="Commun. Biol.">
        <title>The bagworm genome reveals a unique fibroin gene that provides high tensile strength.</title>
        <authorList>
            <person name="Kono N."/>
            <person name="Nakamura H."/>
            <person name="Ohtoshi R."/>
            <person name="Tomita M."/>
            <person name="Numata K."/>
            <person name="Arakawa K."/>
        </authorList>
    </citation>
    <scope>NUCLEOTIDE SEQUENCE [LARGE SCALE GENOMIC DNA]</scope>
</reference>
<comment type="caution">
    <text evidence="1">The sequence shown here is derived from an EMBL/GenBank/DDBJ whole genome shotgun (WGS) entry which is preliminary data.</text>
</comment>
<accession>A0A4C1XB88</accession>
<evidence type="ECO:0000313" key="2">
    <source>
        <dbReference type="Proteomes" id="UP000299102"/>
    </source>
</evidence>
<proteinExistence type="predicted"/>
<protein>
    <submittedName>
        <fullName evidence="1">Uncharacterized protein</fullName>
    </submittedName>
</protein>